<feature type="domain" description="Pseudouridine synthase I TruA alpha/beta" evidence="8">
    <location>
        <begin position="142"/>
        <end position="245"/>
    </location>
</feature>
<comment type="caution">
    <text evidence="9">The sequence shown here is derived from an EMBL/GenBank/DDBJ whole genome shotgun (WGS) entry which is preliminary data.</text>
</comment>
<dbReference type="EMBL" id="JACHHK010000011">
    <property type="protein sequence ID" value="MBB5183942.1"/>
    <property type="molecule type" value="Genomic_DNA"/>
</dbReference>
<dbReference type="InterPro" id="IPR020094">
    <property type="entry name" value="TruA/RsuA/RluB/E/F_N"/>
</dbReference>
<dbReference type="InterPro" id="IPR001406">
    <property type="entry name" value="PsdUridine_synth_TruA"/>
</dbReference>
<keyword evidence="10" id="KW-1185">Reference proteome</keyword>
<feature type="binding site" evidence="4 6">
    <location>
        <position position="110"/>
    </location>
    <ligand>
        <name>substrate</name>
    </ligand>
</feature>
<dbReference type="GO" id="GO:0031119">
    <property type="term" value="P:tRNA pseudouridine synthesis"/>
    <property type="evidence" value="ECO:0007669"/>
    <property type="project" value="UniProtKB-UniRule"/>
</dbReference>
<dbReference type="PIRSF" id="PIRSF001430">
    <property type="entry name" value="tRNA_psdUrid_synth"/>
    <property type="match status" value="1"/>
</dbReference>
<evidence type="ECO:0000313" key="10">
    <source>
        <dbReference type="Proteomes" id="UP000539953"/>
    </source>
</evidence>
<evidence type="ECO:0000256" key="3">
    <source>
        <dbReference type="ARBA" id="ARBA00023235"/>
    </source>
</evidence>
<dbReference type="GO" id="GO:0003723">
    <property type="term" value="F:RNA binding"/>
    <property type="evidence" value="ECO:0007669"/>
    <property type="project" value="InterPro"/>
</dbReference>
<dbReference type="SUPFAM" id="SSF55120">
    <property type="entry name" value="Pseudouridine synthase"/>
    <property type="match status" value="1"/>
</dbReference>
<comment type="subunit">
    <text evidence="4">Homodimer.</text>
</comment>
<dbReference type="RefSeq" id="WP_183329237.1">
    <property type="nucleotide sequence ID" value="NZ_JACHHK010000011.1"/>
</dbReference>
<dbReference type="EC" id="5.4.99.12" evidence="4"/>
<gene>
    <name evidence="4" type="primary">truA</name>
    <name evidence="9" type="ORF">HNQ47_001990</name>
</gene>
<organism evidence="9 10">
    <name type="scientific">Catenisphaera adipataccumulans</name>
    <dbReference type="NCBI Taxonomy" id="700500"/>
    <lineage>
        <taxon>Bacteria</taxon>
        <taxon>Bacillati</taxon>
        <taxon>Bacillota</taxon>
        <taxon>Erysipelotrichia</taxon>
        <taxon>Erysipelotrichales</taxon>
        <taxon>Erysipelotrichaceae</taxon>
        <taxon>Catenisphaera</taxon>
    </lineage>
</organism>
<comment type="caution">
    <text evidence="4">Lacks conserved residue(s) required for the propagation of feature annotation.</text>
</comment>
<keyword evidence="2 4" id="KW-0819">tRNA processing</keyword>
<dbReference type="PANTHER" id="PTHR11142">
    <property type="entry name" value="PSEUDOURIDYLATE SYNTHASE"/>
    <property type="match status" value="1"/>
</dbReference>
<protein>
    <recommendedName>
        <fullName evidence="4">tRNA pseudouridine synthase A</fullName>
        <ecNumber evidence="4">5.4.99.12</ecNumber>
    </recommendedName>
    <alternativeName>
        <fullName evidence="4">tRNA pseudouridine(38-40) synthase</fullName>
    </alternativeName>
    <alternativeName>
        <fullName evidence="4">tRNA pseudouridylate synthase I</fullName>
    </alternativeName>
    <alternativeName>
        <fullName evidence="4">tRNA-uridine isomerase I</fullName>
    </alternativeName>
</protein>
<comment type="catalytic activity">
    <reaction evidence="4 7">
        <text>uridine(38/39/40) in tRNA = pseudouridine(38/39/40) in tRNA</text>
        <dbReference type="Rhea" id="RHEA:22376"/>
        <dbReference type="Rhea" id="RHEA-COMP:10085"/>
        <dbReference type="Rhea" id="RHEA-COMP:10087"/>
        <dbReference type="ChEBI" id="CHEBI:65314"/>
        <dbReference type="ChEBI" id="CHEBI:65315"/>
        <dbReference type="EC" id="5.4.99.12"/>
    </reaction>
</comment>
<dbReference type="HAMAP" id="MF_00171">
    <property type="entry name" value="TruA"/>
    <property type="match status" value="1"/>
</dbReference>
<dbReference type="AlphaFoldDB" id="A0A7W8CYI2"/>
<dbReference type="PANTHER" id="PTHR11142:SF0">
    <property type="entry name" value="TRNA PSEUDOURIDINE SYNTHASE-LIKE 1"/>
    <property type="match status" value="1"/>
</dbReference>
<accession>A0A7W8CYI2</accession>
<evidence type="ECO:0000256" key="1">
    <source>
        <dbReference type="ARBA" id="ARBA00009375"/>
    </source>
</evidence>
<dbReference type="Gene3D" id="3.30.70.580">
    <property type="entry name" value="Pseudouridine synthase I, catalytic domain, N-terminal subdomain"/>
    <property type="match status" value="1"/>
</dbReference>
<dbReference type="InterPro" id="IPR020103">
    <property type="entry name" value="PsdUridine_synth_cat_dom_sf"/>
</dbReference>
<dbReference type="NCBIfam" id="TIGR00071">
    <property type="entry name" value="hisT_truA"/>
    <property type="match status" value="1"/>
</dbReference>
<evidence type="ECO:0000256" key="4">
    <source>
        <dbReference type="HAMAP-Rule" id="MF_00171"/>
    </source>
</evidence>
<name>A0A7W8CYI2_9FIRM</name>
<evidence type="ECO:0000256" key="6">
    <source>
        <dbReference type="PIRSR" id="PIRSR001430-2"/>
    </source>
</evidence>
<evidence type="ECO:0000256" key="5">
    <source>
        <dbReference type="PIRSR" id="PIRSR001430-1"/>
    </source>
</evidence>
<evidence type="ECO:0000256" key="2">
    <source>
        <dbReference type="ARBA" id="ARBA00022694"/>
    </source>
</evidence>
<dbReference type="Proteomes" id="UP000539953">
    <property type="component" value="Unassembled WGS sequence"/>
</dbReference>
<evidence type="ECO:0000313" key="9">
    <source>
        <dbReference type="EMBL" id="MBB5183942.1"/>
    </source>
</evidence>
<dbReference type="CDD" id="cd02570">
    <property type="entry name" value="PseudoU_synth_EcTruA"/>
    <property type="match status" value="1"/>
</dbReference>
<dbReference type="GO" id="GO:0160147">
    <property type="term" value="F:tRNA pseudouridine(38-40) synthase activity"/>
    <property type="evidence" value="ECO:0007669"/>
    <property type="project" value="UniProtKB-EC"/>
</dbReference>
<comment type="function">
    <text evidence="4">Formation of pseudouridine at positions 38, 39 and 40 in the anticodon stem and loop of transfer RNAs.</text>
</comment>
<dbReference type="FunFam" id="3.30.70.580:FF:000001">
    <property type="entry name" value="tRNA pseudouridine synthase A"/>
    <property type="match status" value="1"/>
</dbReference>
<evidence type="ECO:0000256" key="7">
    <source>
        <dbReference type="RuleBase" id="RU003792"/>
    </source>
</evidence>
<sequence>MIRLKCTIAYDGSRYAGWQKQINALGIQTVIEQALYKIYGEELTAVSSGRTDAKVHAWGQVFHVDVPKDIAPDHVKQALNALLPEDIRIRKVEIVDEQFHARFSAVRKRYDYLCTFDADDPFAVRYKQILYRELNVQKMIEASQYLIGTHDFTTFASSHIHPLKPRVKTVEQIELVQENKDLRTIFVGNGFLRYQVRMMMQTLIEVGKGHLEPIAVKEMLEAKDKEACRYNAPAQGLYLMRVDYE</sequence>
<evidence type="ECO:0000259" key="8">
    <source>
        <dbReference type="Pfam" id="PF01416"/>
    </source>
</evidence>
<feature type="domain" description="Pseudouridine synthase I TruA alpha/beta" evidence="8">
    <location>
        <begin position="9"/>
        <end position="103"/>
    </location>
</feature>
<dbReference type="InterPro" id="IPR020095">
    <property type="entry name" value="PsdUridine_synth_TruA_C"/>
</dbReference>
<keyword evidence="3 4" id="KW-0413">Isomerase</keyword>
<feature type="active site" description="Nucleophile" evidence="4 5">
    <location>
        <position position="52"/>
    </location>
</feature>
<proteinExistence type="inferred from homology"/>
<dbReference type="InterPro" id="IPR020097">
    <property type="entry name" value="PsdUridine_synth_TruA_a/b_dom"/>
</dbReference>
<comment type="similarity">
    <text evidence="1 4 7">Belongs to the tRNA pseudouridine synthase TruA family.</text>
</comment>
<reference evidence="9 10" key="1">
    <citation type="submission" date="2020-08" db="EMBL/GenBank/DDBJ databases">
        <title>Genomic Encyclopedia of Type Strains, Phase IV (KMG-IV): sequencing the most valuable type-strain genomes for metagenomic binning, comparative biology and taxonomic classification.</title>
        <authorList>
            <person name="Goeker M."/>
        </authorList>
    </citation>
    <scope>NUCLEOTIDE SEQUENCE [LARGE SCALE GENOMIC DNA]</scope>
    <source>
        <strain evidence="9 10">DSM 25799</strain>
    </source>
</reference>
<dbReference type="Pfam" id="PF01416">
    <property type="entry name" value="PseudoU_synth_1"/>
    <property type="match status" value="2"/>
</dbReference>
<dbReference type="Gene3D" id="3.30.70.660">
    <property type="entry name" value="Pseudouridine synthase I, catalytic domain, C-terminal subdomain"/>
    <property type="match status" value="1"/>
</dbReference>